<comment type="caution">
    <text evidence="1">The sequence shown here is derived from an EMBL/GenBank/DDBJ whole genome shotgun (WGS) entry which is preliminary data.</text>
</comment>
<dbReference type="Proteomes" id="UP000625711">
    <property type="component" value="Unassembled WGS sequence"/>
</dbReference>
<reference evidence="1" key="1">
    <citation type="submission" date="2020-08" db="EMBL/GenBank/DDBJ databases">
        <title>Genome sequencing and assembly of the red palm weevil Rhynchophorus ferrugineus.</title>
        <authorList>
            <person name="Dias G.B."/>
            <person name="Bergman C.M."/>
            <person name="Manee M."/>
        </authorList>
    </citation>
    <scope>NUCLEOTIDE SEQUENCE</scope>
    <source>
        <strain evidence="1">AA-2017</strain>
        <tissue evidence="1">Whole larva</tissue>
    </source>
</reference>
<dbReference type="EMBL" id="JAACXV010014160">
    <property type="protein sequence ID" value="KAF7269883.1"/>
    <property type="molecule type" value="Genomic_DNA"/>
</dbReference>
<organism evidence="1 2">
    <name type="scientific">Rhynchophorus ferrugineus</name>
    <name type="common">Red palm weevil</name>
    <name type="synonym">Curculio ferrugineus</name>
    <dbReference type="NCBI Taxonomy" id="354439"/>
    <lineage>
        <taxon>Eukaryota</taxon>
        <taxon>Metazoa</taxon>
        <taxon>Ecdysozoa</taxon>
        <taxon>Arthropoda</taxon>
        <taxon>Hexapoda</taxon>
        <taxon>Insecta</taxon>
        <taxon>Pterygota</taxon>
        <taxon>Neoptera</taxon>
        <taxon>Endopterygota</taxon>
        <taxon>Coleoptera</taxon>
        <taxon>Polyphaga</taxon>
        <taxon>Cucujiformia</taxon>
        <taxon>Curculionidae</taxon>
        <taxon>Dryophthorinae</taxon>
        <taxon>Rhynchophorus</taxon>
    </lineage>
</organism>
<name>A0A834HZI4_RHYFE</name>
<proteinExistence type="predicted"/>
<evidence type="ECO:0000313" key="2">
    <source>
        <dbReference type="Proteomes" id="UP000625711"/>
    </source>
</evidence>
<accession>A0A834HZI4</accession>
<keyword evidence="2" id="KW-1185">Reference proteome</keyword>
<protein>
    <submittedName>
        <fullName evidence="1">Uncharacterized protein</fullName>
    </submittedName>
</protein>
<dbReference type="AlphaFoldDB" id="A0A834HZI4"/>
<gene>
    <name evidence="1" type="ORF">GWI33_017088</name>
</gene>
<evidence type="ECO:0000313" key="1">
    <source>
        <dbReference type="EMBL" id="KAF7269883.1"/>
    </source>
</evidence>
<sequence>MQMVTGIGFGRGPTVTRSMGHGRAVGRGTKPGLGGVPAVVHKNVPINCRMRNLRSLLSLGSVMSIIRDNGGCDRKQNVMRSGVGRGRADNGSLFITRYAGCEKLAWI</sequence>